<dbReference type="Proteomes" id="UP000315440">
    <property type="component" value="Unassembled WGS sequence"/>
</dbReference>
<gene>
    <name evidence="4" type="ORF">Mal64_24950</name>
</gene>
<dbReference type="Pfam" id="PF00149">
    <property type="entry name" value="Metallophos"/>
    <property type="match status" value="1"/>
</dbReference>
<dbReference type="InterPro" id="IPR051158">
    <property type="entry name" value="Metallophosphoesterase_sf"/>
</dbReference>
<dbReference type="OrthoDB" id="9780884at2"/>
<dbReference type="SUPFAM" id="SSF56300">
    <property type="entry name" value="Metallo-dependent phosphatases"/>
    <property type="match status" value="1"/>
</dbReference>
<dbReference type="GO" id="GO:0008758">
    <property type="term" value="F:UDP-2,3-diacylglucosamine hydrolase activity"/>
    <property type="evidence" value="ECO:0007669"/>
    <property type="project" value="TreeGrafter"/>
</dbReference>
<feature type="domain" description="Calcineurin-like phosphoesterase" evidence="3">
    <location>
        <begin position="60"/>
        <end position="226"/>
    </location>
</feature>
<dbReference type="InterPro" id="IPR029052">
    <property type="entry name" value="Metallo-depent_PP-like"/>
</dbReference>
<keyword evidence="5" id="KW-1185">Reference proteome</keyword>
<protein>
    <submittedName>
        <fullName evidence="4">Putative metallophosphoesterase</fullName>
        <ecNumber evidence="4">3.1.-.-</ecNumber>
    </submittedName>
</protein>
<organism evidence="4 5">
    <name type="scientific">Pseudobythopirellula maris</name>
    <dbReference type="NCBI Taxonomy" id="2527991"/>
    <lineage>
        <taxon>Bacteria</taxon>
        <taxon>Pseudomonadati</taxon>
        <taxon>Planctomycetota</taxon>
        <taxon>Planctomycetia</taxon>
        <taxon>Pirellulales</taxon>
        <taxon>Lacipirellulaceae</taxon>
        <taxon>Pseudobythopirellula</taxon>
    </lineage>
</organism>
<keyword evidence="2 4" id="KW-0378">Hydrolase</keyword>
<evidence type="ECO:0000313" key="4">
    <source>
        <dbReference type="EMBL" id="TWT89004.1"/>
    </source>
</evidence>
<dbReference type="NCBIfam" id="TIGR01409">
    <property type="entry name" value="TAT_signal_seq"/>
    <property type="match status" value="1"/>
</dbReference>
<evidence type="ECO:0000259" key="3">
    <source>
        <dbReference type="Pfam" id="PF00149"/>
    </source>
</evidence>
<dbReference type="AlphaFoldDB" id="A0A5C5ZNB5"/>
<proteinExistence type="predicted"/>
<evidence type="ECO:0000256" key="2">
    <source>
        <dbReference type="ARBA" id="ARBA00022801"/>
    </source>
</evidence>
<comment type="caution">
    <text evidence="4">The sequence shown here is derived from an EMBL/GenBank/DDBJ whole genome shotgun (WGS) entry which is preliminary data.</text>
</comment>
<dbReference type="GO" id="GO:0009245">
    <property type="term" value="P:lipid A biosynthetic process"/>
    <property type="evidence" value="ECO:0007669"/>
    <property type="project" value="TreeGrafter"/>
</dbReference>
<evidence type="ECO:0000313" key="5">
    <source>
        <dbReference type="Proteomes" id="UP000315440"/>
    </source>
</evidence>
<dbReference type="InterPro" id="IPR019546">
    <property type="entry name" value="TAT_signal_bac_arc"/>
</dbReference>
<dbReference type="GO" id="GO:0046872">
    <property type="term" value="F:metal ion binding"/>
    <property type="evidence" value="ECO:0007669"/>
    <property type="project" value="UniProtKB-KW"/>
</dbReference>
<sequence length="297" mass="33143">MPDPPAPMSRRRFLAKAAAISAVGATGLGAYTWRLEPHWIEMVTRDMPLAGLPRRLWDQRLVQISDLHAGDEVDDNYLLAALRRVRSMRPAGVVITGDFMTCERGEQIAKTRDLLAELAPHETPTFAVLGNHDHGAHYRHPQVARDLVEALRSIGVRMLENETQDLHGLPIVGCGDLWAKECDLKAAIRGNGPTDDAIYLTHNPDSVDLPEWRDARGWVLAGHTHGGQCRFPFLGAPILPVENRDYVSGEIALSEGRRLYINRGLGYKMRVRFGARPEITTFRLAPLDGRQAERRSV</sequence>
<evidence type="ECO:0000256" key="1">
    <source>
        <dbReference type="ARBA" id="ARBA00022723"/>
    </source>
</evidence>
<reference evidence="4 5" key="1">
    <citation type="submission" date="2019-02" db="EMBL/GenBank/DDBJ databases">
        <title>Deep-cultivation of Planctomycetes and their phenomic and genomic characterization uncovers novel biology.</title>
        <authorList>
            <person name="Wiegand S."/>
            <person name="Jogler M."/>
            <person name="Boedeker C."/>
            <person name="Pinto D."/>
            <person name="Vollmers J."/>
            <person name="Rivas-Marin E."/>
            <person name="Kohn T."/>
            <person name="Peeters S.H."/>
            <person name="Heuer A."/>
            <person name="Rast P."/>
            <person name="Oberbeckmann S."/>
            <person name="Bunk B."/>
            <person name="Jeske O."/>
            <person name="Meyerdierks A."/>
            <person name="Storesund J.E."/>
            <person name="Kallscheuer N."/>
            <person name="Luecker S."/>
            <person name="Lage O.M."/>
            <person name="Pohl T."/>
            <person name="Merkel B.J."/>
            <person name="Hornburger P."/>
            <person name="Mueller R.-W."/>
            <person name="Bruemmer F."/>
            <person name="Labrenz M."/>
            <person name="Spormann A.M."/>
            <person name="Op Den Camp H."/>
            <person name="Overmann J."/>
            <person name="Amann R."/>
            <person name="Jetten M.S.M."/>
            <person name="Mascher T."/>
            <person name="Medema M.H."/>
            <person name="Devos D.P."/>
            <person name="Kaster A.-K."/>
            <person name="Ovreas L."/>
            <person name="Rohde M."/>
            <person name="Galperin M.Y."/>
            <person name="Jogler C."/>
        </authorList>
    </citation>
    <scope>NUCLEOTIDE SEQUENCE [LARGE SCALE GENOMIC DNA]</scope>
    <source>
        <strain evidence="4 5">Mal64</strain>
    </source>
</reference>
<dbReference type="GO" id="GO:0016020">
    <property type="term" value="C:membrane"/>
    <property type="evidence" value="ECO:0007669"/>
    <property type="project" value="GOC"/>
</dbReference>
<keyword evidence="1" id="KW-0479">Metal-binding</keyword>
<dbReference type="Gene3D" id="3.60.21.10">
    <property type="match status" value="1"/>
</dbReference>
<dbReference type="EC" id="3.1.-.-" evidence="4"/>
<dbReference type="InterPro" id="IPR004843">
    <property type="entry name" value="Calcineurin-like_PHP"/>
</dbReference>
<dbReference type="InterPro" id="IPR006311">
    <property type="entry name" value="TAT_signal"/>
</dbReference>
<accession>A0A5C5ZNB5</accession>
<dbReference type="EMBL" id="SJPQ01000002">
    <property type="protein sequence ID" value="TWT89004.1"/>
    <property type="molecule type" value="Genomic_DNA"/>
</dbReference>
<dbReference type="PANTHER" id="PTHR31302">
    <property type="entry name" value="TRANSMEMBRANE PROTEIN WITH METALLOPHOSPHOESTERASE DOMAIN-RELATED"/>
    <property type="match status" value="1"/>
</dbReference>
<dbReference type="PANTHER" id="PTHR31302:SF31">
    <property type="entry name" value="PHOSPHODIESTERASE YAEI"/>
    <property type="match status" value="1"/>
</dbReference>
<dbReference type="PROSITE" id="PS51318">
    <property type="entry name" value="TAT"/>
    <property type="match status" value="1"/>
</dbReference>
<name>A0A5C5ZNB5_9BACT</name>